<evidence type="ECO:0000313" key="1">
    <source>
        <dbReference type="EMBL" id="GFR30245.1"/>
    </source>
</evidence>
<comment type="caution">
    <text evidence="1">The sequence shown here is derived from an EMBL/GenBank/DDBJ whole genome shotgun (WGS) entry which is preliminary data.</text>
</comment>
<reference evidence="1" key="1">
    <citation type="submission" date="2020-07" db="EMBL/GenBank/DDBJ databases">
        <title>Multicomponent nature underlies the extraordinary mechanical properties of spider dragline silk.</title>
        <authorList>
            <person name="Kono N."/>
            <person name="Nakamura H."/>
            <person name="Mori M."/>
            <person name="Yoshida Y."/>
            <person name="Ohtoshi R."/>
            <person name="Malay A.D."/>
            <person name="Moran D.A.P."/>
            <person name="Tomita M."/>
            <person name="Numata K."/>
            <person name="Arakawa K."/>
        </authorList>
    </citation>
    <scope>NUCLEOTIDE SEQUENCE</scope>
</reference>
<organism evidence="1 2">
    <name type="scientific">Trichonephila clavata</name>
    <name type="common">Joro spider</name>
    <name type="synonym">Nephila clavata</name>
    <dbReference type="NCBI Taxonomy" id="2740835"/>
    <lineage>
        <taxon>Eukaryota</taxon>
        <taxon>Metazoa</taxon>
        <taxon>Ecdysozoa</taxon>
        <taxon>Arthropoda</taxon>
        <taxon>Chelicerata</taxon>
        <taxon>Arachnida</taxon>
        <taxon>Araneae</taxon>
        <taxon>Araneomorphae</taxon>
        <taxon>Entelegynae</taxon>
        <taxon>Araneoidea</taxon>
        <taxon>Nephilidae</taxon>
        <taxon>Trichonephila</taxon>
    </lineage>
</organism>
<proteinExistence type="predicted"/>
<gene>
    <name evidence="1" type="ORF">TNCT_459241</name>
</gene>
<dbReference type="EMBL" id="BMAO01019380">
    <property type="protein sequence ID" value="GFR30245.1"/>
    <property type="molecule type" value="Genomic_DNA"/>
</dbReference>
<dbReference type="Proteomes" id="UP000887116">
    <property type="component" value="Unassembled WGS sequence"/>
</dbReference>
<name>A0A8X6HX97_TRICU</name>
<keyword evidence="2" id="KW-1185">Reference proteome</keyword>
<protein>
    <submittedName>
        <fullName evidence="1">Uncharacterized protein</fullName>
    </submittedName>
</protein>
<sequence>MPYHEKRYREMITPFILHEIRKILLWKKRARSVFEKKFACLKASKKMPRKLYLTEAKADGWTFRNRAFGTSVKKRLYDVCL</sequence>
<accession>A0A8X6HX97</accession>
<evidence type="ECO:0000313" key="2">
    <source>
        <dbReference type="Proteomes" id="UP000887116"/>
    </source>
</evidence>
<dbReference type="AlphaFoldDB" id="A0A8X6HX97"/>